<dbReference type="GO" id="GO:0034220">
    <property type="term" value="P:monoatomic ion transmembrane transport"/>
    <property type="evidence" value="ECO:0007669"/>
    <property type="project" value="UniProtKB-KW"/>
</dbReference>
<keyword evidence="9 12" id="KW-0406">Ion transport</keyword>
<evidence type="ECO:0000256" key="6">
    <source>
        <dbReference type="ARBA" id="ARBA00022868"/>
    </source>
</evidence>
<protein>
    <recommendedName>
        <fullName evidence="12">Innexin</fullName>
    </recommendedName>
</protein>
<evidence type="ECO:0000256" key="2">
    <source>
        <dbReference type="ARBA" id="ARBA00004651"/>
    </source>
</evidence>
<dbReference type="GO" id="GO:0005921">
    <property type="term" value="C:gap junction"/>
    <property type="evidence" value="ECO:0007669"/>
    <property type="project" value="UniProtKB-SubCell"/>
</dbReference>
<evidence type="ECO:0000256" key="9">
    <source>
        <dbReference type="ARBA" id="ARBA00023065"/>
    </source>
</evidence>
<dbReference type="InterPro" id="IPR013783">
    <property type="entry name" value="Ig-like_fold"/>
</dbReference>
<keyword evidence="8 12" id="KW-1133">Transmembrane helix</keyword>
<dbReference type="InterPro" id="IPR003599">
    <property type="entry name" value="Ig_sub"/>
</dbReference>
<gene>
    <name evidence="12" type="primary">inx</name>
</gene>
<keyword evidence="10 12" id="KW-0472">Membrane</keyword>
<dbReference type="InterPro" id="IPR036179">
    <property type="entry name" value="Ig-like_dom_sf"/>
</dbReference>
<comment type="similarity">
    <text evidence="12">Belongs to the pannexin family.</text>
</comment>
<feature type="transmembrane region" description="Helical" evidence="12">
    <location>
        <begin position="47"/>
        <end position="71"/>
    </location>
</feature>
<dbReference type="SUPFAM" id="SSF48726">
    <property type="entry name" value="Immunoglobulin"/>
    <property type="match status" value="1"/>
</dbReference>
<evidence type="ECO:0000256" key="12">
    <source>
        <dbReference type="RuleBase" id="RU010713"/>
    </source>
</evidence>
<keyword evidence="3 12" id="KW-0813">Transport</keyword>
<keyword evidence="6" id="KW-0303">Gap junction</keyword>
<keyword evidence="5 12" id="KW-0812">Transmembrane</keyword>
<evidence type="ECO:0000256" key="1">
    <source>
        <dbReference type="ARBA" id="ARBA00004610"/>
    </source>
</evidence>
<dbReference type="GO" id="GO:0005886">
    <property type="term" value="C:plasma membrane"/>
    <property type="evidence" value="ECO:0007669"/>
    <property type="project" value="UniProtKB-SubCell"/>
</dbReference>
<dbReference type="Gene3D" id="2.60.40.10">
    <property type="entry name" value="Immunoglobulins"/>
    <property type="match status" value="1"/>
</dbReference>
<dbReference type="PANTHER" id="PTHR11893">
    <property type="entry name" value="INNEXIN"/>
    <property type="match status" value="1"/>
</dbReference>
<evidence type="ECO:0000256" key="4">
    <source>
        <dbReference type="ARBA" id="ARBA00022475"/>
    </source>
</evidence>
<accession>A0A915E4N9</accession>
<dbReference type="SMART" id="SM00409">
    <property type="entry name" value="IG"/>
    <property type="match status" value="1"/>
</dbReference>
<name>A0A915E4N9_9BILA</name>
<dbReference type="InterPro" id="IPR000990">
    <property type="entry name" value="Innexin"/>
</dbReference>
<evidence type="ECO:0000256" key="10">
    <source>
        <dbReference type="ARBA" id="ARBA00023136"/>
    </source>
</evidence>
<dbReference type="GO" id="GO:0005243">
    <property type="term" value="F:gap junction channel activity"/>
    <property type="evidence" value="ECO:0007669"/>
    <property type="project" value="TreeGrafter"/>
</dbReference>
<proteinExistence type="inferred from homology"/>
<comment type="function">
    <text evidence="12">Structural component of the gap junctions.</text>
</comment>
<keyword evidence="11 12" id="KW-0407">Ion channel</keyword>
<evidence type="ECO:0000256" key="11">
    <source>
        <dbReference type="ARBA" id="ARBA00023303"/>
    </source>
</evidence>
<dbReference type="Proteomes" id="UP000887574">
    <property type="component" value="Unplaced"/>
</dbReference>
<dbReference type="InterPro" id="IPR007110">
    <property type="entry name" value="Ig-like_dom"/>
</dbReference>
<evidence type="ECO:0000256" key="8">
    <source>
        <dbReference type="ARBA" id="ARBA00022989"/>
    </source>
</evidence>
<comment type="subcellular location">
    <subcellularLocation>
        <location evidence="1">Cell junction</location>
        <location evidence="1">Gap junction</location>
    </subcellularLocation>
    <subcellularLocation>
        <location evidence="2 12">Cell membrane</location>
        <topology evidence="2 12">Multi-pass membrane protein</topology>
    </subcellularLocation>
</comment>
<dbReference type="AlphaFoldDB" id="A0A915E4N9"/>
<evidence type="ECO:0000259" key="13">
    <source>
        <dbReference type="PROSITE" id="PS50835"/>
    </source>
</evidence>
<evidence type="ECO:0000256" key="7">
    <source>
        <dbReference type="ARBA" id="ARBA00022949"/>
    </source>
</evidence>
<dbReference type="PROSITE" id="PS50835">
    <property type="entry name" value="IG_LIKE"/>
    <property type="match status" value="1"/>
</dbReference>
<dbReference type="InterPro" id="IPR013151">
    <property type="entry name" value="Immunoglobulin_dom"/>
</dbReference>
<dbReference type="PANTHER" id="PTHR11893:SF30">
    <property type="entry name" value="INNEXIN UNC-9"/>
    <property type="match status" value="1"/>
</dbReference>
<evidence type="ECO:0000256" key="5">
    <source>
        <dbReference type="ARBA" id="ARBA00022692"/>
    </source>
</evidence>
<evidence type="ECO:0000313" key="15">
    <source>
        <dbReference type="WBParaSite" id="jg26444"/>
    </source>
</evidence>
<evidence type="ECO:0000256" key="3">
    <source>
        <dbReference type="ARBA" id="ARBA00022448"/>
    </source>
</evidence>
<keyword evidence="14" id="KW-1185">Reference proteome</keyword>
<dbReference type="Pfam" id="PF00047">
    <property type="entry name" value="ig"/>
    <property type="match status" value="1"/>
</dbReference>
<reference evidence="15" key="1">
    <citation type="submission" date="2022-11" db="UniProtKB">
        <authorList>
            <consortium name="WormBaseParasite"/>
        </authorList>
    </citation>
    <scope>IDENTIFICATION</scope>
</reference>
<feature type="domain" description="Ig-like" evidence="13">
    <location>
        <begin position="154"/>
        <end position="248"/>
    </location>
</feature>
<sequence length="368" mass="42038">MACDSRLLDSESRNRAMQTIATNVEEALHVKHQVQCVLMINMFNEKIFLFLWFWYFLLAGATVCSLFYWVFISTVPSRQLNFVGKYLTGIEGYKMVDSQSLRRFVFHFLRQDGVFLLRMVATHAGELPCYELAKNSARTQCHVINFALILKTKPRSLGVGADRSVYIVKAGYKFIVACEYNGDEVADEHSVQWINEASVPIEPSISILTQARQINGRIKRSLIFVKIQKHDAGEYKCRAELRNGEFVTRSIHVIVLSSLFKITNSEVTIEQLTKEHQGLKLRCLAVQTINVNNEFNTTTTDVHELVEPPKQPTVSVEQVSNSSIIFRIVENREDGDLPVLSYSIIYTLNVAVTKQKMVTQPQQVEEEY</sequence>
<comment type="caution">
    <text evidence="12">Lacks conserved residue(s) required for the propagation of feature annotation.</text>
</comment>
<organism evidence="14 15">
    <name type="scientific">Ditylenchus dipsaci</name>
    <dbReference type="NCBI Taxonomy" id="166011"/>
    <lineage>
        <taxon>Eukaryota</taxon>
        <taxon>Metazoa</taxon>
        <taxon>Ecdysozoa</taxon>
        <taxon>Nematoda</taxon>
        <taxon>Chromadorea</taxon>
        <taxon>Rhabditida</taxon>
        <taxon>Tylenchina</taxon>
        <taxon>Tylenchomorpha</taxon>
        <taxon>Sphaerularioidea</taxon>
        <taxon>Anguinidae</taxon>
        <taxon>Anguininae</taxon>
        <taxon>Ditylenchus</taxon>
    </lineage>
</organism>
<dbReference type="PROSITE" id="PS51013">
    <property type="entry name" value="PANNEXIN"/>
    <property type="match status" value="1"/>
</dbReference>
<keyword evidence="4" id="KW-1003">Cell membrane</keyword>
<dbReference type="WBParaSite" id="jg26444">
    <property type="protein sequence ID" value="jg26444"/>
    <property type="gene ID" value="jg26444"/>
</dbReference>
<evidence type="ECO:0000313" key="14">
    <source>
        <dbReference type="Proteomes" id="UP000887574"/>
    </source>
</evidence>
<keyword evidence="7" id="KW-0965">Cell junction</keyword>
<dbReference type="Pfam" id="PF00876">
    <property type="entry name" value="Innexin"/>
    <property type="match status" value="1"/>
</dbReference>